<keyword evidence="2" id="KW-0812">Transmembrane</keyword>
<protein>
    <submittedName>
        <fullName evidence="3">Unsaturated rhamnogalacturonyl hydrolase YteR</fullName>
    </submittedName>
</protein>
<dbReference type="InterPro" id="IPR010905">
    <property type="entry name" value="Glyco_hydro_88"/>
</dbReference>
<dbReference type="Pfam" id="PF07470">
    <property type="entry name" value="Glyco_hydro_88"/>
    <property type="match status" value="1"/>
</dbReference>
<dbReference type="SUPFAM" id="SSF48208">
    <property type="entry name" value="Six-hairpin glycosidases"/>
    <property type="match status" value="1"/>
</dbReference>
<dbReference type="PANTHER" id="PTHR33886">
    <property type="entry name" value="UNSATURATED RHAMNOGALACTURONAN HYDROLASE (EUROFUNG)"/>
    <property type="match status" value="1"/>
</dbReference>
<accession>A0A194V760</accession>
<evidence type="ECO:0000256" key="1">
    <source>
        <dbReference type="ARBA" id="ARBA00022801"/>
    </source>
</evidence>
<name>A0A194V760_CYTMA</name>
<dbReference type="GO" id="GO:0005975">
    <property type="term" value="P:carbohydrate metabolic process"/>
    <property type="evidence" value="ECO:0007669"/>
    <property type="project" value="InterPro"/>
</dbReference>
<evidence type="ECO:0000313" key="3">
    <source>
        <dbReference type="EMBL" id="KUI59681.1"/>
    </source>
</evidence>
<evidence type="ECO:0000313" key="4">
    <source>
        <dbReference type="Proteomes" id="UP000078576"/>
    </source>
</evidence>
<dbReference type="Proteomes" id="UP000078576">
    <property type="component" value="Unassembled WGS sequence"/>
</dbReference>
<dbReference type="PANTHER" id="PTHR33886:SF11">
    <property type="entry name" value="WALL GLYCOSYL HYDROLASE YTER, PUTATIVE (AFU_ORTHOLOGUE AFUA_2G14630)-RELATED"/>
    <property type="match status" value="1"/>
</dbReference>
<organism evidence="3 4">
    <name type="scientific">Cytospora mali</name>
    <name type="common">Apple Valsa canker fungus</name>
    <name type="synonym">Valsa mali</name>
    <dbReference type="NCBI Taxonomy" id="578113"/>
    <lineage>
        <taxon>Eukaryota</taxon>
        <taxon>Fungi</taxon>
        <taxon>Dikarya</taxon>
        <taxon>Ascomycota</taxon>
        <taxon>Pezizomycotina</taxon>
        <taxon>Sordariomycetes</taxon>
        <taxon>Sordariomycetidae</taxon>
        <taxon>Diaporthales</taxon>
        <taxon>Cytosporaceae</taxon>
        <taxon>Cytospora</taxon>
    </lineage>
</organism>
<feature type="transmembrane region" description="Helical" evidence="2">
    <location>
        <begin position="48"/>
        <end position="71"/>
    </location>
</feature>
<sequence length="507" mass="57311">MNPFTHFQDFLRRHLSKLTILWKALTLQYRGYIHDLSEKMRNKTPLKFRLGVGLLFIITILAGCGVLAGVVSSEHIRFPPPHTEACLVAPSAWMAQSLISRQQGILSDPSNAAQPLQAGITQKALTAILDRYPENNLIRNYIQHSTRTIAPYLSSATNDVKTWALDRLSNGNAMVQNGSSIYDDALWALEESIAINPRNDEHGLWYWENYPQWSYLDGMYSFAPFSAISTFKDLNCDDIEKLNACAFNNDTLDDIFLQFTLLWQHCRNGTTGLLHHGYDASKKATWANRATGSSSIVWGRSLGWYAMALVDTIELLPANITHAWRKPLLGYYQDLAYSIMQAVDKKTGGWFQVVDQGGREGNYIESSATAMFSYALLKGARLGYVAEKDVESARNISRRAHKYLTDTFIIKEANGTLGWNGTVGVCSLNSTANYEYYINQPIDYNSPFGTGAFILSSVEIERLEGQYTKHPQNYGQQRLMLMCHRYEMGQEWHDLRNNLKRSVTTSS</sequence>
<dbReference type="GO" id="GO:0016787">
    <property type="term" value="F:hydrolase activity"/>
    <property type="evidence" value="ECO:0007669"/>
    <property type="project" value="UniProtKB-KW"/>
</dbReference>
<proteinExistence type="predicted"/>
<dbReference type="OrthoDB" id="540611at2759"/>
<keyword evidence="1 3" id="KW-0378">Hydrolase</keyword>
<keyword evidence="4" id="KW-1185">Reference proteome</keyword>
<dbReference type="Gene3D" id="1.50.10.10">
    <property type="match status" value="1"/>
</dbReference>
<dbReference type="EMBL" id="KN714734">
    <property type="protein sequence ID" value="KUI59681.1"/>
    <property type="molecule type" value="Genomic_DNA"/>
</dbReference>
<keyword evidence="2" id="KW-0472">Membrane</keyword>
<keyword evidence="2" id="KW-1133">Transmembrane helix</keyword>
<dbReference type="InterPro" id="IPR052043">
    <property type="entry name" value="PolySaccharide_Degr_Enz"/>
</dbReference>
<dbReference type="AlphaFoldDB" id="A0A194V760"/>
<evidence type="ECO:0000256" key="2">
    <source>
        <dbReference type="SAM" id="Phobius"/>
    </source>
</evidence>
<dbReference type="InterPro" id="IPR008928">
    <property type="entry name" value="6-hairpin_glycosidase_sf"/>
</dbReference>
<dbReference type="InterPro" id="IPR012341">
    <property type="entry name" value="6hp_glycosidase-like_sf"/>
</dbReference>
<gene>
    <name evidence="3" type="ORF">VP1G_06872</name>
</gene>
<reference evidence="4" key="1">
    <citation type="submission" date="2014-12" db="EMBL/GenBank/DDBJ databases">
        <title>Genome Sequence of Valsa Canker Pathogens Uncovers a Specific Adaption of Colonization on Woody Bark.</title>
        <authorList>
            <person name="Yin Z."/>
            <person name="Liu H."/>
            <person name="Gao X."/>
            <person name="Li Z."/>
            <person name="Song N."/>
            <person name="Ke X."/>
            <person name="Dai Q."/>
            <person name="Wu Y."/>
            <person name="Sun Y."/>
            <person name="Xu J.-R."/>
            <person name="Kang Z.K."/>
            <person name="Wang L."/>
            <person name="Huang L."/>
        </authorList>
    </citation>
    <scope>NUCLEOTIDE SEQUENCE [LARGE SCALE GENOMIC DNA]</scope>
    <source>
        <strain evidence="4">SXYL134</strain>
    </source>
</reference>
<dbReference type="STRING" id="694573.A0A194V760"/>